<gene>
    <name evidence="2" type="ORF">A2415_04640</name>
</gene>
<feature type="transmembrane region" description="Helical" evidence="1">
    <location>
        <begin position="109"/>
        <end position="129"/>
    </location>
</feature>
<evidence type="ECO:0000313" key="2">
    <source>
        <dbReference type="EMBL" id="OGC69738.1"/>
    </source>
</evidence>
<dbReference type="InterPro" id="IPR007165">
    <property type="entry name" value="Phage_holin_4_2"/>
</dbReference>
<evidence type="ECO:0000256" key="1">
    <source>
        <dbReference type="SAM" id="Phobius"/>
    </source>
</evidence>
<proteinExistence type="predicted"/>
<comment type="caution">
    <text evidence="2">The sequence shown here is derived from an EMBL/GenBank/DDBJ whole genome shotgun (WGS) entry which is preliminary data.</text>
</comment>
<dbReference type="Proteomes" id="UP000179113">
    <property type="component" value="Unassembled WGS sequence"/>
</dbReference>
<dbReference type="EMBL" id="MEWA01000018">
    <property type="protein sequence ID" value="OGC69738.1"/>
    <property type="molecule type" value="Genomic_DNA"/>
</dbReference>
<feature type="transmembrane region" description="Helical" evidence="1">
    <location>
        <begin position="35"/>
        <end position="53"/>
    </location>
</feature>
<keyword evidence="1" id="KW-1133">Transmembrane helix</keyword>
<organism evidence="2 3">
    <name type="scientific">candidate division WWE3 bacterium RIFOXYC1_FULL_39_7</name>
    <dbReference type="NCBI Taxonomy" id="1802643"/>
    <lineage>
        <taxon>Bacteria</taxon>
        <taxon>Katanobacteria</taxon>
    </lineage>
</organism>
<reference evidence="2 3" key="1">
    <citation type="journal article" date="2016" name="Nat. Commun.">
        <title>Thousands of microbial genomes shed light on interconnected biogeochemical processes in an aquifer system.</title>
        <authorList>
            <person name="Anantharaman K."/>
            <person name="Brown C.T."/>
            <person name="Hug L.A."/>
            <person name="Sharon I."/>
            <person name="Castelle C.J."/>
            <person name="Probst A.J."/>
            <person name="Thomas B.C."/>
            <person name="Singh A."/>
            <person name="Wilkins M.J."/>
            <person name="Karaoz U."/>
            <person name="Brodie E.L."/>
            <person name="Williams K.H."/>
            <person name="Hubbard S.S."/>
            <person name="Banfield J.F."/>
        </authorList>
    </citation>
    <scope>NUCLEOTIDE SEQUENCE [LARGE SCALE GENOMIC DNA]</scope>
</reference>
<keyword evidence="1" id="KW-0812">Transmembrane</keyword>
<keyword evidence="1" id="KW-0472">Membrane</keyword>
<name>A0A1F4WK66_UNCKA</name>
<dbReference type="AlphaFoldDB" id="A0A1F4WK66"/>
<protein>
    <submittedName>
        <fullName evidence="2">Uncharacterized protein</fullName>
    </submittedName>
</protein>
<feature type="transmembrane region" description="Helical" evidence="1">
    <location>
        <begin position="5"/>
        <end position="23"/>
    </location>
</feature>
<sequence length="136" mass="15650">MLKAFLRSFVFTYITLYVIQYFLEPFSFEDPVRDFILVALALSILNRYLRSLLQMLSLPNDGFVYLLIFFVMNFITFNIIAVIIPQFSIQSAVTPNLIIFGFVLPSKNLTALWAGAVGTLLLTVIFNFFEWLASKK</sequence>
<feature type="transmembrane region" description="Helical" evidence="1">
    <location>
        <begin position="65"/>
        <end position="89"/>
    </location>
</feature>
<dbReference type="Pfam" id="PF04020">
    <property type="entry name" value="Phage_holin_4_2"/>
    <property type="match status" value="1"/>
</dbReference>
<evidence type="ECO:0000313" key="3">
    <source>
        <dbReference type="Proteomes" id="UP000179113"/>
    </source>
</evidence>
<accession>A0A1F4WK66</accession>